<dbReference type="RefSeq" id="WP_183660711.1">
    <property type="nucleotide sequence ID" value="NZ_JACHXN010000001.1"/>
</dbReference>
<dbReference type="Proteomes" id="UP000554520">
    <property type="component" value="Unassembled WGS sequence"/>
</dbReference>
<dbReference type="PANTHER" id="PTHR43876">
    <property type="entry name" value="UBIQUINONE BIOSYNTHESIS MONOOXYGENASE COQ6, MITOCHONDRIAL"/>
    <property type="match status" value="1"/>
</dbReference>
<comment type="pathway">
    <text evidence="2">Cofactor biosynthesis; ubiquinone biosynthesis.</text>
</comment>
<organism evidence="9 10">
    <name type="scientific">Phyllobacterium trifolii</name>
    <dbReference type="NCBI Taxonomy" id="300193"/>
    <lineage>
        <taxon>Bacteria</taxon>
        <taxon>Pseudomonadati</taxon>
        <taxon>Pseudomonadota</taxon>
        <taxon>Alphaproteobacteria</taxon>
        <taxon>Hyphomicrobiales</taxon>
        <taxon>Phyllobacteriaceae</taxon>
        <taxon>Phyllobacterium</taxon>
    </lineage>
</organism>
<evidence type="ECO:0000256" key="7">
    <source>
        <dbReference type="ARBA" id="ARBA00023033"/>
    </source>
</evidence>
<evidence type="ECO:0000256" key="2">
    <source>
        <dbReference type="ARBA" id="ARBA00004749"/>
    </source>
</evidence>
<name>A0A839U0M4_9HYPH</name>
<dbReference type="InterPro" id="IPR002938">
    <property type="entry name" value="FAD-bd"/>
</dbReference>
<keyword evidence="6 9" id="KW-0560">Oxidoreductase</keyword>
<evidence type="ECO:0000256" key="3">
    <source>
        <dbReference type="ARBA" id="ARBA00005349"/>
    </source>
</evidence>
<evidence type="ECO:0000256" key="5">
    <source>
        <dbReference type="ARBA" id="ARBA00022827"/>
    </source>
</evidence>
<keyword evidence="4" id="KW-0285">Flavoprotein</keyword>
<dbReference type="NCBIfam" id="TIGR01988">
    <property type="entry name" value="Ubi-OHases"/>
    <property type="match status" value="1"/>
</dbReference>
<protein>
    <submittedName>
        <fullName evidence="9">2-octaprenyl-6-methoxyphenol hydroxylase</fullName>
        <ecNumber evidence="9">1.14.13.-</ecNumber>
    </submittedName>
</protein>
<dbReference type="Gene3D" id="3.50.50.60">
    <property type="entry name" value="FAD/NAD(P)-binding domain"/>
    <property type="match status" value="2"/>
</dbReference>
<sequence>MTSTRTDPIVVAGAGHVGLIAAIALAQSFDNVISLGVLPEGSDKRTTALMVPAIKFLEKIGLWDSIEPHAAPIATMRILDGTNRLIRSPAVTFEASEIDESAFGYNIPNITLTSVLSDALKNSKVKHVAASATHYHPTENAIAVEGSDGSVYAANIVVAADGRSSLAREAAGISARTWSYNQTAIVLSFSHTRDHHDISTEFHTEHGPFTQVPLPGNRSSLVWVTTPAHAAELLELSRDQLATRVEERMQSMLGAVTIDVDPQSWPLSGLVPSSFARNRVFLAGESAHVFPPIGAQGLNLGVRDVETLLETLPLDGMDLGAASVITAYNRKRSPDILARTGAVDALNRSLLSDFLPVQMVRSGGLELLRAFSPLRGFVMREGLRPGSGWRFSHKEAGRR</sequence>
<dbReference type="PRINTS" id="PR00420">
    <property type="entry name" value="RNGMNOXGNASE"/>
</dbReference>
<dbReference type="InterPro" id="IPR051205">
    <property type="entry name" value="UbiH/COQ6_monooxygenase"/>
</dbReference>
<dbReference type="AlphaFoldDB" id="A0A839U0M4"/>
<dbReference type="PANTHER" id="PTHR43876:SF7">
    <property type="entry name" value="UBIQUINONE BIOSYNTHESIS MONOOXYGENASE COQ6, MITOCHONDRIAL"/>
    <property type="match status" value="1"/>
</dbReference>
<dbReference type="InterPro" id="IPR036188">
    <property type="entry name" value="FAD/NAD-bd_sf"/>
</dbReference>
<evidence type="ECO:0000313" key="9">
    <source>
        <dbReference type="EMBL" id="MBB3143684.1"/>
    </source>
</evidence>
<dbReference type="UniPathway" id="UPA00232"/>
<comment type="caution">
    <text evidence="9">The sequence shown here is derived from an EMBL/GenBank/DDBJ whole genome shotgun (WGS) entry which is preliminary data.</text>
</comment>
<dbReference type="EC" id="1.14.13.-" evidence="9"/>
<dbReference type="EMBL" id="JACHXN010000001">
    <property type="protein sequence ID" value="MBB3143684.1"/>
    <property type="molecule type" value="Genomic_DNA"/>
</dbReference>
<comment type="similarity">
    <text evidence="3">Belongs to the UbiH/COQ6 family.</text>
</comment>
<feature type="domain" description="FAD-binding" evidence="8">
    <location>
        <begin position="9"/>
        <end position="334"/>
    </location>
</feature>
<reference evidence="9 10" key="1">
    <citation type="submission" date="2020-08" db="EMBL/GenBank/DDBJ databases">
        <title>Genomic Encyclopedia of Type Strains, Phase III (KMG-III): the genomes of soil and plant-associated and newly described type strains.</title>
        <authorList>
            <person name="Whitman W."/>
        </authorList>
    </citation>
    <scope>NUCLEOTIDE SEQUENCE [LARGE SCALE GENOMIC DNA]</scope>
    <source>
        <strain evidence="9 10">CECT 7015</strain>
    </source>
</reference>
<keyword evidence="7" id="KW-0503">Monooxygenase</keyword>
<dbReference type="NCBIfam" id="NF005691">
    <property type="entry name" value="PRK07494.1"/>
    <property type="match status" value="1"/>
</dbReference>
<dbReference type="GO" id="GO:0016705">
    <property type="term" value="F:oxidoreductase activity, acting on paired donors, with incorporation or reduction of molecular oxygen"/>
    <property type="evidence" value="ECO:0007669"/>
    <property type="project" value="InterPro"/>
</dbReference>
<dbReference type="InterPro" id="IPR010971">
    <property type="entry name" value="UbiH/COQ6"/>
</dbReference>
<dbReference type="Pfam" id="PF01494">
    <property type="entry name" value="FAD_binding_3"/>
    <property type="match status" value="1"/>
</dbReference>
<evidence type="ECO:0000256" key="1">
    <source>
        <dbReference type="ARBA" id="ARBA00001974"/>
    </source>
</evidence>
<dbReference type="GO" id="GO:0071949">
    <property type="term" value="F:FAD binding"/>
    <property type="evidence" value="ECO:0007669"/>
    <property type="project" value="InterPro"/>
</dbReference>
<dbReference type="GO" id="GO:0004497">
    <property type="term" value="F:monooxygenase activity"/>
    <property type="evidence" value="ECO:0007669"/>
    <property type="project" value="UniProtKB-KW"/>
</dbReference>
<accession>A0A839U0M4</accession>
<keyword evidence="10" id="KW-1185">Reference proteome</keyword>
<evidence type="ECO:0000256" key="6">
    <source>
        <dbReference type="ARBA" id="ARBA00023002"/>
    </source>
</evidence>
<proteinExistence type="inferred from homology"/>
<gene>
    <name evidence="9" type="ORF">FHS21_000067</name>
</gene>
<evidence type="ECO:0000256" key="4">
    <source>
        <dbReference type="ARBA" id="ARBA00022630"/>
    </source>
</evidence>
<comment type="cofactor">
    <cofactor evidence="1">
        <name>FAD</name>
        <dbReference type="ChEBI" id="CHEBI:57692"/>
    </cofactor>
</comment>
<evidence type="ECO:0000259" key="8">
    <source>
        <dbReference type="Pfam" id="PF01494"/>
    </source>
</evidence>
<evidence type="ECO:0000313" key="10">
    <source>
        <dbReference type="Proteomes" id="UP000554520"/>
    </source>
</evidence>
<dbReference type="GO" id="GO:0006744">
    <property type="term" value="P:ubiquinone biosynthetic process"/>
    <property type="evidence" value="ECO:0007669"/>
    <property type="project" value="UniProtKB-UniPathway"/>
</dbReference>
<dbReference type="SUPFAM" id="SSF51905">
    <property type="entry name" value="FAD/NAD(P)-binding domain"/>
    <property type="match status" value="1"/>
</dbReference>
<keyword evidence="5" id="KW-0274">FAD</keyword>